<protein>
    <submittedName>
        <fullName evidence="6">BQ5605_C009g05800 protein</fullName>
    </submittedName>
</protein>
<dbReference type="Pfam" id="PF00076">
    <property type="entry name" value="RRM_1"/>
    <property type="match status" value="3"/>
</dbReference>
<proteinExistence type="predicted"/>
<dbReference type="SMART" id="SM00386">
    <property type="entry name" value="HAT"/>
    <property type="match status" value="3"/>
</dbReference>
<dbReference type="Gene3D" id="1.25.40.10">
    <property type="entry name" value="Tetratricopeptide repeat domain"/>
    <property type="match status" value="2"/>
</dbReference>
<feature type="compositionally biased region" description="Gly residues" evidence="4">
    <location>
        <begin position="1087"/>
        <end position="1104"/>
    </location>
</feature>
<feature type="compositionally biased region" description="Basic and acidic residues" evidence="4">
    <location>
        <begin position="1"/>
        <end position="11"/>
    </location>
</feature>
<gene>
    <name evidence="6" type="primary">BQ5605_C009g05800</name>
    <name evidence="6" type="ORF">BQ5605_C009G05800</name>
</gene>
<evidence type="ECO:0000259" key="5">
    <source>
        <dbReference type="PROSITE" id="PS50102"/>
    </source>
</evidence>
<feature type="region of interest" description="Disordered" evidence="4">
    <location>
        <begin position="138"/>
        <end position="159"/>
    </location>
</feature>
<dbReference type="InterPro" id="IPR003107">
    <property type="entry name" value="HAT"/>
</dbReference>
<feature type="region of interest" description="Disordered" evidence="4">
    <location>
        <begin position="638"/>
        <end position="708"/>
    </location>
</feature>
<feature type="domain" description="RRM" evidence="5">
    <location>
        <begin position="784"/>
        <end position="862"/>
    </location>
</feature>
<dbReference type="CDD" id="cd00590">
    <property type="entry name" value="RRM_SF"/>
    <property type="match status" value="1"/>
</dbReference>
<feature type="region of interest" description="Disordered" evidence="4">
    <location>
        <begin position="1062"/>
        <end position="1146"/>
    </location>
</feature>
<keyword evidence="1" id="KW-0677">Repeat</keyword>
<keyword evidence="7" id="KW-1185">Reference proteome</keyword>
<dbReference type="PANTHER" id="PTHR24012">
    <property type="entry name" value="RNA BINDING PROTEIN"/>
    <property type="match status" value="1"/>
</dbReference>
<feature type="compositionally biased region" description="Low complexity" evidence="4">
    <location>
        <begin position="684"/>
        <end position="696"/>
    </location>
</feature>
<dbReference type="Gene3D" id="3.30.70.330">
    <property type="match status" value="3"/>
</dbReference>
<evidence type="ECO:0000313" key="6">
    <source>
        <dbReference type="EMBL" id="SGY86106.1"/>
    </source>
</evidence>
<reference evidence="6 7" key="1">
    <citation type="submission" date="2016-11" db="EMBL/GenBank/DDBJ databases">
        <authorList>
            <person name="Jaros S."/>
            <person name="Januszkiewicz K."/>
            <person name="Wedrychowicz H."/>
        </authorList>
    </citation>
    <scope>NUCLEOTIDE SEQUENCE [LARGE SCALE GENOMIC DNA]</scope>
</reference>
<dbReference type="AlphaFoldDB" id="A0A2X0PFG4"/>
<feature type="domain" description="RRM" evidence="5">
    <location>
        <begin position="876"/>
        <end position="952"/>
    </location>
</feature>
<dbReference type="EMBL" id="FQNC01000049">
    <property type="protein sequence ID" value="SGY86106.1"/>
    <property type="molecule type" value="Genomic_DNA"/>
</dbReference>
<dbReference type="InterPro" id="IPR012677">
    <property type="entry name" value="Nucleotide-bd_a/b_plait_sf"/>
</dbReference>
<feature type="compositionally biased region" description="Low complexity" evidence="4">
    <location>
        <begin position="1106"/>
        <end position="1131"/>
    </location>
</feature>
<sequence length="1146" mass="127519">MAPRNRNKDKNPTAPVDDNPEALMERYSSVLTQLSERPYDRALHSSHLALVRQLGDDDGLEQARQMLGSYHPLTQDEWTEWIDDRRAKLDQDEMEPHVALLDLYSKSARDILYMPLLESYSKHVISHYYISQGVLPPSTLSSNSDVDEQDQDEDEDADAAMNDVGSARRVGDPNPLLEAVYGLDSVREVREEVLAVGGRLLSEVSHEGRDWNPQSWRRVGGHQPSYTELMQGFTTPQSQSLWNIWRTFELDLLSLASTPEERAQQLANVDALFLARLAVPHMQIDDTFAAYSTFVTRHDNDHYGEKLPAANRVFSAAKKVVDERDAEERRLTQAKCSEKSFLAYLEWELEPKKPDYVQLRALFERALSHHPDSLEIWALYLDAFNRAPKASSNILAISERAVRALPQHAKLWVIYLRIAERFGLEVDQIFEKAYSTHLFDGDVEDLVALYQARAGFHRRQVDQLVAPGEEGDNIELIDLVVGVLREGISRVEEASKKGDPQLRLEKYLLRQLERFDRIEEATDLWESLTEDTPSSYAVWYGRADFLTRHNDIPTAHAVYVQGCSEHSLDYPEYLIDAWEAFEIQNGNLADLEFSLTKIARQRKGLGRKREREMKQYQEAQAAMASQDERAAQFIESAVAAEGGKKRERSPVAATEDDVSRTSVAQSSADVAMPAPPPKKIKTESAALSTPAPASTSNENEAPTRDRENSTVFVTVPSTTSMTENDLVTLFKDCGKFRECKLKTLGTSDVAMIEFMSSSDVLAARTKDKKRLRGEEIQVEVAWHSCLYVTNFPDEWDKEQVEKLFGEYGTIFDTRWPSKRFKSTRRFCYVQYTNASSASAATSALHNKELDSTHRLQALISDPNRKKGRTDADANNKELYIASLSRYTKEHDLRRLFEPHGTIKGIRVSEDDQGECRGFAFVEYEDEASAQAALILNNTELKKRHISVTIAQARARGAQSAIDSNSSFKNRENKTALSNKSVRVTKIAPGTEEAIVQQAFEKLATVKLVTMSVGATHANVELDSAAEAGKVLLTAASEEGIVIDGTKVHVVADGPQLRGAAATSVGAQSMPRTGAPLLPRQAGRGRGRIGLGMRGRGSARGGLGMRSGPASSSASTSAGASVSPSSASVGASKTQDDFRALLNKGKK</sequence>
<keyword evidence="2 3" id="KW-0694">RNA-binding</keyword>
<evidence type="ECO:0000256" key="1">
    <source>
        <dbReference type="ARBA" id="ARBA00022737"/>
    </source>
</evidence>
<evidence type="ECO:0000256" key="2">
    <source>
        <dbReference type="ARBA" id="ARBA00022884"/>
    </source>
</evidence>
<dbReference type="PROSITE" id="PS50102">
    <property type="entry name" value="RRM"/>
    <property type="match status" value="3"/>
</dbReference>
<dbReference type="STRING" id="796604.A0A2X0PFG4"/>
<dbReference type="InterPro" id="IPR011990">
    <property type="entry name" value="TPR-like_helical_dom_sf"/>
</dbReference>
<dbReference type="SMART" id="SM00360">
    <property type="entry name" value="RRM"/>
    <property type="match status" value="4"/>
</dbReference>
<dbReference type="InterPro" id="IPR035979">
    <property type="entry name" value="RBD_domain_sf"/>
</dbReference>
<evidence type="ECO:0000256" key="4">
    <source>
        <dbReference type="SAM" id="MobiDB-lite"/>
    </source>
</evidence>
<dbReference type="Proteomes" id="UP000249464">
    <property type="component" value="Unassembled WGS sequence"/>
</dbReference>
<feature type="domain" description="RRM" evidence="5">
    <location>
        <begin position="709"/>
        <end position="783"/>
    </location>
</feature>
<accession>A0A2X0PFG4</accession>
<evidence type="ECO:0000256" key="3">
    <source>
        <dbReference type="PROSITE-ProRule" id="PRU00176"/>
    </source>
</evidence>
<dbReference type="SUPFAM" id="SSF48452">
    <property type="entry name" value="TPR-like"/>
    <property type="match status" value="1"/>
</dbReference>
<dbReference type="GO" id="GO:0006396">
    <property type="term" value="P:RNA processing"/>
    <property type="evidence" value="ECO:0007669"/>
    <property type="project" value="InterPro"/>
</dbReference>
<organism evidence="6 7">
    <name type="scientific">Microbotryum silenes-dioicae</name>
    <dbReference type="NCBI Taxonomy" id="796604"/>
    <lineage>
        <taxon>Eukaryota</taxon>
        <taxon>Fungi</taxon>
        <taxon>Dikarya</taxon>
        <taxon>Basidiomycota</taxon>
        <taxon>Pucciniomycotina</taxon>
        <taxon>Microbotryomycetes</taxon>
        <taxon>Microbotryales</taxon>
        <taxon>Microbotryaceae</taxon>
        <taxon>Microbotryum</taxon>
    </lineage>
</organism>
<feature type="compositionally biased region" description="Acidic residues" evidence="4">
    <location>
        <begin position="145"/>
        <end position="158"/>
    </location>
</feature>
<dbReference type="SUPFAM" id="SSF54928">
    <property type="entry name" value="RNA-binding domain, RBD"/>
    <property type="match status" value="2"/>
</dbReference>
<dbReference type="GO" id="GO:0003723">
    <property type="term" value="F:RNA binding"/>
    <property type="evidence" value="ECO:0007669"/>
    <property type="project" value="UniProtKB-UniRule"/>
</dbReference>
<name>A0A2X0PFG4_9BASI</name>
<dbReference type="InterPro" id="IPR000504">
    <property type="entry name" value="RRM_dom"/>
</dbReference>
<evidence type="ECO:0000313" key="7">
    <source>
        <dbReference type="Proteomes" id="UP000249464"/>
    </source>
</evidence>
<feature type="region of interest" description="Disordered" evidence="4">
    <location>
        <begin position="1"/>
        <end position="22"/>
    </location>
</feature>